<dbReference type="PANTHER" id="PTHR10434">
    <property type="entry name" value="1-ACYL-SN-GLYCEROL-3-PHOSPHATE ACYLTRANSFERASE"/>
    <property type="match status" value="1"/>
</dbReference>
<reference evidence="5" key="1">
    <citation type="journal article" date="2019" name="Int. J. Syst. Evol. Microbiol.">
        <title>The Global Catalogue of Microorganisms (GCM) 10K type strain sequencing project: providing services to taxonomists for standard genome sequencing and annotation.</title>
        <authorList>
            <consortium name="The Broad Institute Genomics Platform"/>
            <consortium name="The Broad Institute Genome Sequencing Center for Infectious Disease"/>
            <person name="Wu L."/>
            <person name="Ma J."/>
        </authorList>
    </citation>
    <scope>NUCLEOTIDE SEQUENCE [LARGE SCALE GENOMIC DNA]</scope>
    <source>
        <strain evidence="5">JCM 17442</strain>
    </source>
</reference>
<gene>
    <name evidence="4" type="ORF">GCM10022256_08520</name>
</gene>
<evidence type="ECO:0000313" key="5">
    <source>
        <dbReference type="Proteomes" id="UP001501594"/>
    </source>
</evidence>
<dbReference type="Proteomes" id="UP001501594">
    <property type="component" value="Unassembled WGS sequence"/>
</dbReference>
<comment type="caution">
    <text evidence="4">The sequence shown here is derived from an EMBL/GenBank/DDBJ whole genome shotgun (WGS) entry which is preliminary data.</text>
</comment>
<accession>A0ABP8DZ62</accession>
<dbReference type="SUPFAM" id="SSF69593">
    <property type="entry name" value="Glycerol-3-phosphate (1)-acyltransferase"/>
    <property type="match status" value="1"/>
</dbReference>
<dbReference type="CDD" id="cd07989">
    <property type="entry name" value="LPLAT_AGPAT-like"/>
    <property type="match status" value="1"/>
</dbReference>
<dbReference type="SMART" id="SM00563">
    <property type="entry name" value="PlsC"/>
    <property type="match status" value="1"/>
</dbReference>
<sequence length="259" mass="28770">MTDPDAPLPPSKNRPREPNAVFGFFGRLVFPLLVLQARYDVRGGEKLPKTGGFVLSPNHFSNYDPLIVGFTVWRLGRVPRFLAKSSLWKVPFLGWVMRSTGQVPVDRTGRTRGSDPVAAGRRAVERGEGVIVYPEGSLTREPDLWPMRGKSGAVRLAIEAGVPLIPMAHWGADRIMGRYSKGIRFFPRTHLTLVIGDPVDLSAYRGRHLDNHTLNEATELVMASITELLVGIRGGTPPAVRYDPAQHNQTEIGRFEQEK</sequence>
<keyword evidence="2 4" id="KW-0012">Acyltransferase</keyword>
<keyword evidence="1" id="KW-0808">Transferase</keyword>
<dbReference type="InterPro" id="IPR002123">
    <property type="entry name" value="Plipid/glycerol_acylTrfase"/>
</dbReference>
<evidence type="ECO:0000256" key="2">
    <source>
        <dbReference type="ARBA" id="ARBA00023315"/>
    </source>
</evidence>
<proteinExistence type="predicted"/>
<dbReference type="RefSeq" id="WP_344793781.1">
    <property type="nucleotide sequence ID" value="NZ_BAABAU010000001.1"/>
</dbReference>
<dbReference type="EMBL" id="BAABAU010000001">
    <property type="protein sequence ID" value="GAA4265240.1"/>
    <property type="molecule type" value="Genomic_DNA"/>
</dbReference>
<dbReference type="PANTHER" id="PTHR10434:SF55">
    <property type="entry name" value="POSSIBLE ACYLTRANSFERASE"/>
    <property type="match status" value="1"/>
</dbReference>
<evidence type="ECO:0000256" key="1">
    <source>
        <dbReference type="ARBA" id="ARBA00022679"/>
    </source>
</evidence>
<keyword evidence="5" id="KW-1185">Reference proteome</keyword>
<evidence type="ECO:0000313" key="4">
    <source>
        <dbReference type="EMBL" id="GAA4265240.1"/>
    </source>
</evidence>
<feature type="domain" description="Phospholipid/glycerol acyltransferase" evidence="3">
    <location>
        <begin position="53"/>
        <end position="172"/>
    </location>
</feature>
<protein>
    <submittedName>
        <fullName evidence="4">Lysophospholipid acyltransferase family protein</fullName>
    </submittedName>
</protein>
<organism evidence="4 5">
    <name type="scientific">Frondihabitans peucedani</name>
    <dbReference type="NCBI Taxonomy" id="598626"/>
    <lineage>
        <taxon>Bacteria</taxon>
        <taxon>Bacillati</taxon>
        <taxon>Actinomycetota</taxon>
        <taxon>Actinomycetes</taxon>
        <taxon>Micrococcales</taxon>
        <taxon>Microbacteriaceae</taxon>
        <taxon>Frondihabitans</taxon>
    </lineage>
</organism>
<evidence type="ECO:0000259" key="3">
    <source>
        <dbReference type="SMART" id="SM00563"/>
    </source>
</evidence>
<dbReference type="GO" id="GO:0016746">
    <property type="term" value="F:acyltransferase activity"/>
    <property type="evidence" value="ECO:0007669"/>
    <property type="project" value="UniProtKB-KW"/>
</dbReference>
<name>A0ABP8DZ62_9MICO</name>
<dbReference type="Pfam" id="PF01553">
    <property type="entry name" value="Acyltransferase"/>
    <property type="match status" value="1"/>
</dbReference>